<sequence>MSNRAARRAEKRCKHKRTTVKDWVTRPATQDGVPVGVVRLGQTVCLDCGAVNQTPVRLP</sequence>
<keyword evidence="2" id="KW-1185">Reference proteome</keyword>
<proteinExistence type="predicted"/>
<name>A0A385DS45_9CAUD</name>
<dbReference type="KEGG" id="vg:65115715"/>
<dbReference type="Proteomes" id="UP000263654">
    <property type="component" value="Segment"/>
</dbReference>
<dbReference type="EMBL" id="MH669007">
    <property type="protein sequence ID" value="AXQ61389.1"/>
    <property type="molecule type" value="Genomic_DNA"/>
</dbReference>
<gene>
    <name evidence="1" type="primary">70</name>
    <name evidence="1" type="ORF">SEA_MARIETTA_70</name>
</gene>
<dbReference type="RefSeq" id="YP_010098047.1">
    <property type="nucleotide sequence ID" value="NC_055763.1"/>
</dbReference>
<dbReference type="GeneID" id="65115715"/>
<accession>A0A385DS45</accession>
<evidence type="ECO:0000313" key="2">
    <source>
        <dbReference type="Proteomes" id="UP000263654"/>
    </source>
</evidence>
<evidence type="ECO:0000313" key="1">
    <source>
        <dbReference type="EMBL" id="AXQ61389.1"/>
    </source>
</evidence>
<organism evidence="1 2">
    <name type="scientific">Gordonia phage Marietta</name>
    <dbReference type="NCBI Taxonomy" id="2301558"/>
    <lineage>
        <taxon>Viruses</taxon>
        <taxon>Duplodnaviria</taxon>
        <taxon>Heunggongvirae</taxon>
        <taxon>Uroviricota</taxon>
        <taxon>Caudoviricetes</taxon>
        <taxon>Zierdtviridae</taxon>
        <taxon>Emilbogenvirinae</taxon>
        <taxon>Sukkupivirus</taxon>
        <taxon>Sukkupivirus marietta</taxon>
    </lineage>
</organism>
<protein>
    <submittedName>
        <fullName evidence="1">Uncharacterized protein</fullName>
    </submittedName>
</protein>
<reference evidence="1 2" key="1">
    <citation type="submission" date="2018-07" db="EMBL/GenBank/DDBJ databases">
        <authorList>
            <person name="Burke E.M."/>
            <person name="Good S."/>
            <person name="Jeffords E.T."/>
            <person name="Pearson M."/>
            <person name="Sohlstrom A."/>
            <person name="Westholm D.E."/>
            <person name="Butela K.A."/>
            <person name="Garlena R.A."/>
            <person name="Russell D.A."/>
            <person name="Pope W.H."/>
            <person name="Jacobs-Sera D."/>
            <person name="Hatfull G.F."/>
        </authorList>
    </citation>
    <scope>NUCLEOTIDE SEQUENCE [LARGE SCALE GENOMIC DNA]</scope>
</reference>